<evidence type="ECO:0000313" key="2">
    <source>
        <dbReference type="EMBL" id="KAK4231193.1"/>
    </source>
</evidence>
<gene>
    <name evidence="2" type="ORF">QBC38DRAFT_261141</name>
</gene>
<proteinExistence type="predicted"/>
<evidence type="ECO:0000313" key="3">
    <source>
        <dbReference type="Proteomes" id="UP001301958"/>
    </source>
</evidence>
<accession>A0AAN7BWZ5</accession>
<sequence>MSSEAENTTPTTQEDKTKEPDQPQQEPQQPADDLPVPASPPQRPSTPINQLEVTPDQISENQDDAEGTCAAPPSESTVNVGETTPAVDKANETTPETEQQQQPQPLQQQQSLSPALPLTAATTKQKPKYKKNKDLTRDERIGIQYLRRYGKFTYQEIFLRCERRFTIRQIQDACNGPATPKKKGRRPKMNEKKEKKEEEGSAVEGEGEVEVEVGEEDTMDESQG</sequence>
<reference evidence="2" key="1">
    <citation type="journal article" date="2023" name="Mol. Phylogenet. Evol.">
        <title>Genome-scale phylogeny and comparative genomics of the fungal order Sordariales.</title>
        <authorList>
            <person name="Hensen N."/>
            <person name="Bonometti L."/>
            <person name="Westerberg I."/>
            <person name="Brannstrom I.O."/>
            <person name="Guillou S."/>
            <person name="Cros-Aarteil S."/>
            <person name="Calhoun S."/>
            <person name="Haridas S."/>
            <person name="Kuo A."/>
            <person name="Mondo S."/>
            <person name="Pangilinan J."/>
            <person name="Riley R."/>
            <person name="LaButti K."/>
            <person name="Andreopoulos B."/>
            <person name="Lipzen A."/>
            <person name="Chen C."/>
            <person name="Yan M."/>
            <person name="Daum C."/>
            <person name="Ng V."/>
            <person name="Clum A."/>
            <person name="Steindorff A."/>
            <person name="Ohm R.A."/>
            <person name="Martin F."/>
            <person name="Silar P."/>
            <person name="Natvig D.O."/>
            <person name="Lalanne C."/>
            <person name="Gautier V."/>
            <person name="Ament-Velasquez S.L."/>
            <person name="Kruys A."/>
            <person name="Hutchinson M.I."/>
            <person name="Powell A.J."/>
            <person name="Barry K."/>
            <person name="Miller A.N."/>
            <person name="Grigoriev I.V."/>
            <person name="Debuchy R."/>
            <person name="Gladieux P."/>
            <person name="Hiltunen Thoren M."/>
            <person name="Johannesson H."/>
        </authorList>
    </citation>
    <scope>NUCLEOTIDE SEQUENCE</scope>
    <source>
        <strain evidence="2">CBS 990.96</strain>
    </source>
</reference>
<feature type="region of interest" description="Disordered" evidence="1">
    <location>
        <begin position="1"/>
        <end position="142"/>
    </location>
</feature>
<evidence type="ECO:0000256" key="1">
    <source>
        <dbReference type="SAM" id="MobiDB-lite"/>
    </source>
</evidence>
<feature type="compositionally biased region" description="Basic and acidic residues" evidence="1">
    <location>
        <begin position="132"/>
        <end position="141"/>
    </location>
</feature>
<dbReference type="EMBL" id="MU865294">
    <property type="protein sequence ID" value="KAK4231193.1"/>
    <property type="molecule type" value="Genomic_DNA"/>
</dbReference>
<feature type="compositionally biased region" description="Acidic residues" evidence="1">
    <location>
        <begin position="205"/>
        <end position="224"/>
    </location>
</feature>
<feature type="compositionally biased region" description="Low complexity" evidence="1">
    <location>
        <begin position="99"/>
        <end position="118"/>
    </location>
</feature>
<reference evidence="2" key="2">
    <citation type="submission" date="2023-05" db="EMBL/GenBank/DDBJ databases">
        <authorList>
            <consortium name="Lawrence Berkeley National Laboratory"/>
            <person name="Steindorff A."/>
            <person name="Hensen N."/>
            <person name="Bonometti L."/>
            <person name="Westerberg I."/>
            <person name="Brannstrom I.O."/>
            <person name="Guillou S."/>
            <person name="Cros-Aarteil S."/>
            <person name="Calhoun S."/>
            <person name="Haridas S."/>
            <person name="Kuo A."/>
            <person name="Mondo S."/>
            <person name="Pangilinan J."/>
            <person name="Riley R."/>
            <person name="Labutti K."/>
            <person name="Andreopoulos B."/>
            <person name="Lipzen A."/>
            <person name="Chen C."/>
            <person name="Yanf M."/>
            <person name="Daum C."/>
            <person name="Ng V."/>
            <person name="Clum A."/>
            <person name="Ohm R."/>
            <person name="Martin F."/>
            <person name="Silar P."/>
            <person name="Natvig D."/>
            <person name="Lalanne C."/>
            <person name="Gautier V."/>
            <person name="Ament-Velasquez S.L."/>
            <person name="Kruys A."/>
            <person name="Hutchinson M.I."/>
            <person name="Powell A.J."/>
            <person name="Barry K."/>
            <person name="Miller A.N."/>
            <person name="Grigoriev I.V."/>
            <person name="Debuchy R."/>
            <person name="Gladieux P."/>
            <person name="Thoren M.H."/>
            <person name="Johannesson H."/>
        </authorList>
    </citation>
    <scope>NUCLEOTIDE SEQUENCE</scope>
    <source>
        <strain evidence="2">CBS 990.96</strain>
    </source>
</reference>
<keyword evidence="3" id="KW-1185">Reference proteome</keyword>
<protein>
    <submittedName>
        <fullName evidence="2">Uncharacterized protein</fullName>
    </submittedName>
</protein>
<feature type="compositionally biased region" description="Polar residues" evidence="1">
    <location>
        <begin position="1"/>
        <end position="12"/>
    </location>
</feature>
<dbReference type="Proteomes" id="UP001301958">
    <property type="component" value="Unassembled WGS sequence"/>
</dbReference>
<name>A0AAN7BWZ5_9PEZI</name>
<dbReference type="AlphaFoldDB" id="A0AAN7BWZ5"/>
<feature type="region of interest" description="Disordered" evidence="1">
    <location>
        <begin position="174"/>
        <end position="224"/>
    </location>
</feature>
<feature type="compositionally biased region" description="Basic and acidic residues" evidence="1">
    <location>
        <begin position="188"/>
        <end position="199"/>
    </location>
</feature>
<comment type="caution">
    <text evidence="2">The sequence shown here is derived from an EMBL/GenBank/DDBJ whole genome shotgun (WGS) entry which is preliminary data.</text>
</comment>
<organism evidence="2 3">
    <name type="scientific">Podospora fimiseda</name>
    <dbReference type="NCBI Taxonomy" id="252190"/>
    <lineage>
        <taxon>Eukaryota</taxon>
        <taxon>Fungi</taxon>
        <taxon>Dikarya</taxon>
        <taxon>Ascomycota</taxon>
        <taxon>Pezizomycotina</taxon>
        <taxon>Sordariomycetes</taxon>
        <taxon>Sordariomycetidae</taxon>
        <taxon>Sordariales</taxon>
        <taxon>Podosporaceae</taxon>
        <taxon>Podospora</taxon>
    </lineage>
</organism>
<feature type="compositionally biased region" description="Polar residues" evidence="1">
    <location>
        <begin position="45"/>
        <end position="60"/>
    </location>
</feature>
<feature type="compositionally biased region" description="Low complexity" evidence="1">
    <location>
        <begin position="22"/>
        <end position="35"/>
    </location>
</feature>